<reference evidence="1 2" key="1">
    <citation type="submission" date="2018-03" db="EMBL/GenBank/DDBJ databases">
        <title>The draft genome of Mesorhizobium sp. 6GN-30.</title>
        <authorList>
            <person name="Liu L."/>
            <person name="Li L."/>
            <person name="Wang T."/>
            <person name="Zhang X."/>
            <person name="Liang L."/>
        </authorList>
    </citation>
    <scope>NUCLEOTIDE SEQUENCE [LARGE SCALE GENOMIC DNA]</scope>
    <source>
        <strain evidence="1 2">6GN30</strain>
    </source>
</reference>
<accession>A0A2P7RXT1</accession>
<protein>
    <submittedName>
        <fullName evidence="1">DUF982 domain-containing protein</fullName>
    </submittedName>
</protein>
<dbReference type="Proteomes" id="UP000241229">
    <property type="component" value="Unassembled WGS sequence"/>
</dbReference>
<proteinExistence type="predicted"/>
<organism evidence="1 2">
    <name type="scientific">Kumtagia ephedrae</name>
    <dbReference type="NCBI Taxonomy" id="2116701"/>
    <lineage>
        <taxon>Bacteria</taxon>
        <taxon>Pseudomonadati</taxon>
        <taxon>Pseudomonadota</taxon>
        <taxon>Alphaproteobacteria</taxon>
        <taxon>Hyphomicrobiales</taxon>
        <taxon>Phyllobacteriaceae</taxon>
        <taxon>Kumtagia</taxon>
    </lineage>
</organism>
<dbReference type="Gene3D" id="6.10.250.730">
    <property type="match status" value="1"/>
</dbReference>
<gene>
    <name evidence="1" type="ORF">C7I84_23680</name>
</gene>
<evidence type="ECO:0000313" key="2">
    <source>
        <dbReference type="Proteomes" id="UP000241229"/>
    </source>
</evidence>
<name>A0A2P7RXT1_9HYPH</name>
<dbReference type="Pfam" id="PF06169">
    <property type="entry name" value="DUF982"/>
    <property type="match status" value="1"/>
</dbReference>
<sequence length="100" mass="11592">MPDKRFDRPIYVRNGTYLVQEIADLQDALYFLEDWPENRRGTIYETARRACCAAWDGHYPLDAARKAFEGWARMTKILENETPVMPWMTAPREGRGGVPA</sequence>
<evidence type="ECO:0000313" key="1">
    <source>
        <dbReference type="EMBL" id="PSJ54999.1"/>
    </source>
</evidence>
<keyword evidence="2" id="KW-1185">Reference proteome</keyword>
<dbReference type="AlphaFoldDB" id="A0A2P7RXT1"/>
<comment type="caution">
    <text evidence="1">The sequence shown here is derived from an EMBL/GenBank/DDBJ whole genome shotgun (WGS) entry which is preliminary data.</text>
</comment>
<dbReference type="InterPro" id="IPR010385">
    <property type="entry name" value="DUF982"/>
</dbReference>
<dbReference type="RefSeq" id="WP_106774689.1">
    <property type="nucleotide sequence ID" value="NZ_PXYK01000028.1"/>
</dbReference>
<dbReference type="OrthoDB" id="8388069at2"/>
<dbReference type="EMBL" id="PXYK01000028">
    <property type="protein sequence ID" value="PSJ54999.1"/>
    <property type="molecule type" value="Genomic_DNA"/>
</dbReference>